<keyword evidence="3" id="KW-0547">Nucleotide-binding</keyword>
<dbReference type="InterPro" id="IPR013750">
    <property type="entry name" value="GHMP_kinase_C_dom"/>
</dbReference>
<reference evidence="8" key="1">
    <citation type="journal article" date="2022" name="bioRxiv">
        <title>Genomics of Preaxostyla Flagellates Illuminates Evolutionary Transitions and the Path Towards Mitochondrial Loss.</title>
        <authorList>
            <person name="Novak L.V.F."/>
            <person name="Treitli S.C."/>
            <person name="Pyrih J."/>
            <person name="Halakuc P."/>
            <person name="Pipaliya S.V."/>
            <person name="Vacek V."/>
            <person name="Brzon O."/>
            <person name="Soukal P."/>
            <person name="Eme L."/>
            <person name="Dacks J.B."/>
            <person name="Karnkowska A."/>
            <person name="Elias M."/>
            <person name="Hampl V."/>
        </authorList>
    </citation>
    <scope>NUCLEOTIDE SEQUENCE</scope>
    <source>
        <strain evidence="8">RCP-MX</strain>
    </source>
</reference>
<proteinExistence type="predicted"/>
<keyword evidence="9" id="KW-1185">Reference proteome</keyword>
<feature type="region of interest" description="Disordered" evidence="6">
    <location>
        <begin position="170"/>
        <end position="197"/>
    </location>
</feature>
<gene>
    <name evidence="8" type="ORF">PAPYR_7252</name>
</gene>
<evidence type="ECO:0000256" key="5">
    <source>
        <dbReference type="ARBA" id="ARBA00022840"/>
    </source>
</evidence>
<dbReference type="Pfam" id="PF08544">
    <property type="entry name" value="GHMP_kinases_C"/>
    <property type="match status" value="1"/>
</dbReference>
<feature type="region of interest" description="Disordered" evidence="6">
    <location>
        <begin position="39"/>
        <end position="123"/>
    </location>
</feature>
<name>A0ABQ8UEZ5_9EUKA</name>
<evidence type="ECO:0000256" key="3">
    <source>
        <dbReference type="ARBA" id="ARBA00022741"/>
    </source>
</evidence>
<dbReference type="InterPro" id="IPR035102">
    <property type="entry name" value="Phosphomevalonate_kinase"/>
</dbReference>
<sequence>MVRAVKQWRSLKPDQKLWDSNQAIQRLFSALATLSLHRPRAYQSPKHSRRGTRGPRRPVGSVRPAEPLSDPEETTTDEDESDLTETTTTGSSALPPLLRKIPSPATSLSPTLPPIRGSPSAQATPALDLDAQTRRAISASSVLVVPLVPARVAPPAGANPFEHLMGAMARPPQAAAAPRKPKSAPPAPPEPPLPGQLGIAVHSAATATANPLEHLLGGIDAPIAVRNVEEEAPEEDQELGEPTDLERRWPFVRVLHWCARRSPEQWTAAEVPQQMCGEGEEQFCGQVVETLSQLHAEFARYRRRFRKLGVLSGVPIEPPMLTSLLDVTAEEEGVLCAGVPGAGGYDAIFAICLSPRARHKVERLWGEWTQFPVIPLLCQASDSGLSFGDIDPTTNRVAFEQHIRDLQRQQRP</sequence>
<dbReference type="PANTHER" id="PTHR31814:SF2">
    <property type="entry name" value="PHOSPHOMEVALONATE KINASE"/>
    <property type="match status" value="1"/>
</dbReference>
<keyword evidence="4 8" id="KW-0418">Kinase</keyword>
<dbReference type="InterPro" id="IPR036554">
    <property type="entry name" value="GHMP_kinase_C_sf"/>
</dbReference>
<dbReference type="EMBL" id="JAPMOS010000049">
    <property type="protein sequence ID" value="KAJ4457328.1"/>
    <property type="molecule type" value="Genomic_DNA"/>
</dbReference>
<protein>
    <submittedName>
        <fullName evidence="8">Phosphomevalonate kinase</fullName>
    </submittedName>
</protein>
<keyword evidence="2" id="KW-0808">Transferase</keyword>
<keyword evidence="5" id="KW-0067">ATP-binding</keyword>
<dbReference type="Proteomes" id="UP001141327">
    <property type="component" value="Unassembled WGS sequence"/>
</dbReference>
<feature type="domain" description="GHMP kinase C-terminal" evidence="7">
    <location>
        <begin position="297"/>
        <end position="363"/>
    </location>
</feature>
<dbReference type="PANTHER" id="PTHR31814">
    <property type="match status" value="1"/>
</dbReference>
<comment type="caution">
    <text evidence="8">The sequence shown here is derived from an EMBL/GenBank/DDBJ whole genome shotgun (WGS) entry which is preliminary data.</text>
</comment>
<evidence type="ECO:0000259" key="7">
    <source>
        <dbReference type="Pfam" id="PF08544"/>
    </source>
</evidence>
<evidence type="ECO:0000313" key="9">
    <source>
        <dbReference type="Proteomes" id="UP001141327"/>
    </source>
</evidence>
<comment type="pathway">
    <text evidence="1">Isoprenoid biosynthesis; isopentenyl diphosphate biosynthesis via mevalonate pathway.</text>
</comment>
<feature type="compositionally biased region" description="Basic residues" evidence="6">
    <location>
        <begin position="46"/>
        <end position="56"/>
    </location>
</feature>
<feature type="compositionally biased region" description="Pro residues" evidence="6">
    <location>
        <begin position="183"/>
        <end position="194"/>
    </location>
</feature>
<accession>A0ABQ8UEZ5</accession>
<dbReference type="Gene3D" id="3.30.70.890">
    <property type="entry name" value="GHMP kinase, C-terminal domain"/>
    <property type="match status" value="1"/>
</dbReference>
<feature type="compositionally biased region" description="Low complexity" evidence="6">
    <location>
        <begin position="57"/>
        <end position="68"/>
    </location>
</feature>
<dbReference type="GO" id="GO:0016301">
    <property type="term" value="F:kinase activity"/>
    <property type="evidence" value="ECO:0007669"/>
    <property type="project" value="UniProtKB-KW"/>
</dbReference>
<evidence type="ECO:0000256" key="2">
    <source>
        <dbReference type="ARBA" id="ARBA00022679"/>
    </source>
</evidence>
<evidence type="ECO:0000256" key="4">
    <source>
        <dbReference type="ARBA" id="ARBA00022777"/>
    </source>
</evidence>
<evidence type="ECO:0000256" key="1">
    <source>
        <dbReference type="ARBA" id="ARBA00005092"/>
    </source>
</evidence>
<feature type="compositionally biased region" description="Acidic residues" evidence="6">
    <location>
        <begin position="69"/>
        <end position="83"/>
    </location>
</feature>
<organism evidence="8 9">
    <name type="scientific">Paratrimastix pyriformis</name>
    <dbReference type="NCBI Taxonomy" id="342808"/>
    <lineage>
        <taxon>Eukaryota</taxon>
        <taxon>Metamonada</taxon>
        <taxon>Preaxostyla</taxon>
        <taxon>Paratrimastigidae</taxon>
        <taxon>Paratrimastix</taxon>
    </lineage>
</organism>
<evidence type="ECO:0000313" key="8">
    <source>
        <dbReference type="EMBL" id="KAJ4457328.1"/>
    </source>
</evidence>
<evidence type="ECO:0000256" key="6">
    <source>
        <dbReference type="SAM" id="MobiDB-lite"/>
    </source>
</evidence>